<accession>A0ABP0K836</accession>
<keyword evidence="2" id="KW-1185">Reference proteome</keyword>
<dbReference type="Proteomes" id="UP001642484">
    <property type="component" value="Unassembled WGS sequence"/>
</dbReference>
<comment type="caution">
    <text evidence="1">The sequence shown here is derived from an EMBL/GenBank/DDBJ whole genome shotgun (WGS) entry which is preliminary data.</text>
</comment>
<gene>
    <name evidence="1" type="ORF">CCMP2556_LOCUS15055</name>
</gene>
<proteinExistence type="predicted"/>
<evidence type="ECO:0000313" key="1">
    <source>
        <dbReference type="EMBL" id="CAK9022964.1"/>
    </source>
</evidence>
<protein>
    <submittedName>
        <fullName evidence="1">Uncharacterized protein</fullName>
    </submittedName>
</protein>
<evidence type="ECO:0000313" key="2">
    <source>
        <dbReference type="Proteomes" id="UP001642484"/>
    </source>
</evidence>
<sequence>MASCFPTFVTCTRNRAAWSHPMPPAHEHQWSALFLTCSTLSHRTSDINLQHKPSTRPFFDGPSLQLPLRGGGGRPGGLSIVMSSDARVVIREEGRRESRETVEVGIPVDITQGAAVNFIPAERRTSWKVVEKHLPSWLWGDKSCKESNRRI</sequence>
<reference evidence="1 2" key="1">
    <citation type="submission" date="2024-02" db="EMBL/GenBank/DDBJ databases">
        <authorList>
            <person name="Chen Y."/>
            <person name="Shah S."/>
            <person name="Dougan E. K."/>
            <person name="Thang M."/>
            <person name="Chan C."/>
        </authorList>
    </citation>
    <scope>NUCLEOTIDE SEQUENCE [LARGE SCALE GENOMIC DNA]</scope>
</reference>
<name>A0ABP0K836_9DINO</name>
<dbReference type="EMBL" id="CAXAMN010007803">
    <property type="protein sequence ID" value="CAK9022964.1"/>
    <property type="molecule type" value="Genomic_DNA"/>
</dbReference>
<organism evidence="1 2">
    <name type="scientific">Durusdinium trenchii</name>
    <dbReference type="NCBI Taxonomy" id="1381693"/>
    <lineage>
        <taxon>Eukaryota</taxon>
        <taxon>Sar</taxon>
        <taxon>Alveolata</taxon>
        <taxon>Dinophyceae</taxon>
        <taxon>Suessiales</taxon>
        <taxon>Symbiodiniaceae</taxon>
        <taxon>Durusdinium</taxon>
    </lineage>
</organism>